<dbReference type="InterPro" id="IPR002939">
    <property type="entry name" value="DnaJ_C"/>
</dbReference>
<dbReference type="InterPro" id="IPR001623">
    <property type="entry name" value="DnaJ_domain"/>
</dbReference>
<name>A0A9D2RVP9_9FIRM</name>
<dbReference type="GO" id="GO:0006260">
    <property type="term" value="P:DNA replication"/>
    <property type="evidence" value="ECO:0007669"/>
    <property type="project" value="UniProtKB-KW"/>
</dbReference>
<keyword evidence="1" id="KW-0235">DNA replication</keyword>
<protein>
    <submittedName>
        <fullName evidence="4">DnaJ domain-containing protein</fullName>
    </submittedName>
</protein>
<dbReference type="InterPro" id="IPR008971">
    <property type="entry name" value="HSP40/DnaJ_pept-bd"/>
</dbReference>
<dbReference type="InterPro" id="IPR036869">
    <property type="entry name" value="J_dom_sf"/>
</dbReference>
<evidence type="ECO:0000256" key="2">
    <source>
        <dbReference type="ARBA" id="ARBA00023186"/>
    </source>
</evidence>
<dbReference type="SMART" id="SM00271">
    <property type="entry name" value="DnaJ"/>
    <property type="match status" value="1"/>
</dbReference>
<feature type="domain" description="J" evidence="3">
    <location>
        <begin position="3"/>
        <end position="68"/>
    </location>
</feature>
<reference evidence="4" key="2">
    <citation type="submission" date="2021-04" db="EMBL/GenBank/DDBJ databases">
        <authorList>
            <person name="Gilroy R."/>
        </authorList>
    </citation>
    <scope>NUCLEOTIDE SEQUENCE</scope>
    <source>
        <strain evidence="4">ChiSjej1B19-5720</strain>
    </source>
</reference>
<dbReference type="CDD" id="cd10747">
    <property type="entry name" value="DnaJ_C"/>
    <property type="match status" value="1"/>
</dbReference>
<dbReference type="GO" id="GO:0006457">
    <property type="term" value="P:protein folding"/>
    <property type="evidence" value="ECO:0007669"/>
    <property type="project" value="InterPro"/>
</dbReference>
<organism evidence="4 5">
    <name type="scientific">Candidatus Blautia faecavium</name>
    <dbReference type="NCBI Taxonomy" id="2838487"/>
    <lineage>
        <taxon>Bacteria</taxon>
        <taxon>Bacillati</taxon>
        <taxon>Bacillota</taxon>
        <taxon>Clostridia</taxon>
        <taxon>Lachnospirales</taxon>
        <taxon>Lachnospiraceae</taxon>
        <taxon>Blautia</taxon>
    </lineage>
</organism>
<dbReference type="Gene3D" id="1.10.287.110">
    <property type="entry name" value="DnaJ domain"/>
    <property type="match status" value="1"/>
</dbReference>
<proteinExistence type="predicted"/>
<dbReference type="SUPFAM" id="SSF46565">
    <property type="entry name" value="Chaperone J-domain"/>
    <property type="match status" value="1"/>
</dbReference>
<dbReference type="InterPro" id="IPR051938">
    <property type="entry name" value="Apopto_cytoskel_mod"/>
</dbReference>
<dbReference type="PANTHER" id="PTHR44145:SF3">
    <property type="entry name" value="DNAJ HOMOLOG SUBFAMILY A MEMBER 3, MITOCHONDRIAL"/>
    <property type="match status" value="1"/>
</dbReference>
<dbReference type="AlphaFoldDB" id="A0A9D2RVP9"/>
<dbReference type="PROSITE" id="PS50076">
    <property type="entry name" value="DNAJ_2"/>
    <property type="match status" value="1"/>
</dbReference>
<dbReference type="PANTHER" id="PTHR44145">
    <property type="entry name" value="DNAJ HOMOLOG SUBFAMILY A MEMBER 3, MITOCHONDRIAL"/>
    <property type="match status" value="1"/>
</dbReference>
<dbReference type="Gene3D" id="2.60.260.20">
    <property type="entry name" value="Urease metallochaperone UreE, N-terminal domain"/>
    <property type="match status" value="1"/>
</dbReference>
<dbReference type="CDD" id="cd06257">
    <property type="entry name" value="DnaJ"/>
    <property type="match status" value="1"/>
</dbReference>
<evidence type="ECO:0000313" key="4">
    <source>
        <dbReference type="EMBL" id="HJB27901.1"/>
    </source>
</evidence>
<sequence>MKSYYEILGVDREASQEEIKAAYRKLAKKYHPDSGNEDEAIRERFLEIQEAYGVLSDPEKRKMYHYYGHEAYRKSYHAQYSYADSADAETGHCGNCGYGRKKPSEDEGPPPQSVRIAVWLELDETLREVVKDAYYTERNTSSASVNHPAEKSWKFQVKIPAGSYDHQFFVLEDVICSGEDFLEYQRKHNPDKLYTIIILLREKPGFIRQGYHLYTDCNVDFHTLVLGGTIKVPGISEEILVDIPPGTSLERKLRLVNHGLIRPKKMGGRGDLYVKLHIRIPQELTPSQLAAFQNLKEAMEEAED</sequence>
<dbReference type="EMBL" id="DWYZ01000078">
    <property type="protein sequence ID" value="HJB27901.1"/>
    <property type="molecule type" value="Genomic_DNA"/>
</dbReference>
<dbReference type="Pfam" id="PF01556">
    <property type="entry name" value="DnaJ_C"/>
    <property type="match status" value="1"/>
</dbReference>
<evidence type="ECO:0000259" key="3">
    <source>
        <dbReference type="PROSITE" id="PS50076"/>
    </source>
</evidence>
<evidence type="ECO:0000256" key="1">
    <source>
        <dbReference type="ARBA" id="ARBA00022705"/>
    </source>
</evidence>
<dbReference type="SUPFAM" id="SSF49493">
    <property type="entry name" value="HSP40/DnaJ peptide-binding domain"/>
    <property type="match status" value="1"/>
</dbReference>
<reference evidence="4" key="1">
    <citation type="journal article" date="2021" name="PeerJ">
        <title>Extensive microbial diversity within the chicken gut microbiome revealed by metagenomics and culture.</title>
        <authorList>
            <person name="Gilroy R."/>
            <person name="Ravi A."/>
            <person name="Getino M."/>
            <person name="Pursley I."/>
            <person name="Horton D.L."/>
            <person name="Alikhan N.F."/>
            <person name="Baker D."/>
            <person name="Gharbi K."/>
            <person name="Hall N."/>
            <person name="Watson M."/>
            <person name="Adriaenssens E.M."/>
            <person name="Foster-Nyarko E."/>
            <person name="Jarju S."/>
            <person name="Secka A."/>
            <person name="Antonio M."/>
            <person name="Oren A."/>
            <person name="Chaudhuri R.R."/>
            <person name="La Ragione R."/>
            <person name="Hildebrand F."/>
            <person name="Pallen M.J."/>
        </authorList>
    </citation>
    <scope>NUCLEOTIDE SEQUENCE</scope>
    <source>
        <strain evidence="4">ChiSjej1B19-5720</strain>
    </source>
</reference>
<accession>A0A9D2RVP9</accession>
<comment type="caution">
    <text evidence="4">The sequence shown here is derived from an EMBL/GenBank/DDBJ whole genome shotgun (WGS) entry which is preliminary data.</text>
</comment>
<dbReference type="Proteomes" id="UP000823842">
    <property type="component" value="Unassembled WGS sequence"/>
</dbReference>
<evidence type="ECO:0000313" key="5">
    <source>
        <dbReference type="Proteomes" id="UP000823842"/>
    </source>
</evidence>
<keyword evidence="2" id="KW-0143">Chaperone</keyword>
<dbReference type="PRINTS" id="PR00625">
    <property type="entry name" value="JDOMAIN"/>
</dbReference>
<dbReference type="Pfam" id="PF00226">
    <property type="entry name" value="DnaJ"/>
    <property type="match status" value="1"/>
</dbReference>
<dbReference type="GO" id="GO:0051082">
    <property type="term" value="F:unfolded protein binding"/>
    <property type="evidence" value="ECO:0007669"/>
    <property type="project" value="InterPro"/>
</dbReference>
<gene>
    <name evidence="4" type="ORF">IAA06_03800</name>
</gene>